<evidence type="ECO:0000256" key="10">
    <source>
        <dbReference type="ARBA" id="ARBA00038976"/>
    </source>
</evidence>
<evidence type="ECO:0000256" key="1">
    <source>
        <dbReference type="ARBA" id="ARBA00001941"/>
    </source>
</evidence>
<keyword evidence="5" id="KW-0378">Hydrolase</keyword>
<evidence type="ECO:0000313" key="19">
    <source>
        <dbReference type="EMBL" id="MST61504.1"/>
    </source>
</evidence>
<comment type="catalytic activity">
    <reaction evidence="9">
        <text>Hydrolysis of dipeptides, preferentially hydrophobic dipeptides including prolyl amino acids.</text>
        <dbReference type="EC" id="3.4.13.18"/>
    </reaction>
</comment>
<dbReference type="SUPFAM" id="SSF53187">
    <property type="entry name" value="Zn-dependent exopeptidases"/>
    <property type="match status" value="1"/>
</dbReference>
<dbReference type="GO" id="GO:0046872">
    <property type="term" value="F:metal ion binding"/>
    <property type="evidence" value="ECO:0007669"/>
    <property type="project" value="UniProtKB-KW"/>
</dbReference>
<evidence type="ECO:0000313" key="20">
    <source>
        <dbReference type="Proteomes" id="UP000440713"/>
    </source>
</evidence>
<comment type="cofactor">
    <cofactor evidence="1">
        <name>Co(2+)</name>
        <dbReference type="ChEBI" id="CHEBI:48828"/>
    </cofactor>
</comment>
<accession>A0A6N7XDK6</accession>
<evidence type="ECO:0000256" key="4">
    <source>
        <dbReference type="ARBA" id="ARBA00022723"/>
    </source>
</evidence>
<dbReference type="PANTHER" id="PTHR43501">
    <property type="entry name" value="CYTOSOL NON-SPECIFIC DIPEPTIDASE"/>
    <property type="match status" value="1"/>
</dbReference>
<proteinExistence type="inferred from homology"/>
<evidence type="ECO:0000256" key="12">
    <source>
        <dbReference type="ARBA" id="ARBA00061423"/>
    </source>
</evidence>
<evidence type="ECO:0000256" key="7">
    <source>
        <dbReference type="ARBA" id="ARBA00023049"/>
    </source>
</evidence>
<evidence type="ECO:0000256" key="3">
    <source>
        <dbReference type="ARBA" id="ARBA00022670"/>
    </source>
</evidence>
<dbReference type="EMBL" id="VUNE01000001">
    <property type="protein sequence ID" value="MST61504.1"/>
    <property type="molecule type" value="Genomic_DNA"/>
</dbReference>
<evidence type="ECO:0000259" key="18">
    <source>
        <dbReference type="Pfam" id="PF07687"/>
    </source>
</evidence>
<dbReference type="InterPro" id="IPR001160">
    <property type="entry name" value="Peptidase_M20C"/>
</dbReference>
<evidence type="ECO:0000256" key="11">
    <source>
        <dbReference type="ARBA" id="ARBA00044252"/>
    </source>
</evidence>
<dbReference type="FunFam" id="3.40.630.10:FF:000018">
    <property type="entry name" value="Aminoacyl-histidine dipeptidase PepD"/>
    <property type="match status" value="1"/>
</dbReference>
<keyword evidence="6" id="KW-0862">Zinc</keyword>
<sequence>MKYVTNGLYPEKVFKNFEDISKIPRGSGNEKAISDYIVELAKKNNLFVRQDEHNNVVVKKKATNDSKNTVMLQAHIDMVTEAGEGSNHDFLVDPIELIIEGNKLRANNTTLGADDGIGVAYMMSIIESSDISHPNLELVFTSDEEVGLVGVTKLDFSDLESSYVLNLDSEEEDFILVGCAGAVDSIVSLKKEYKPSIPSNIALEINVKGLTGGHSGMDIDKERGNSNVILGRILNSITYDFDLFSINGGSKRNVIPRKSEAVISVSPDNLENVVKEIQKMSAKIQKEQYPVDPNLKIELRRSAPTSFKVFTEDCKSKIIGLMLLIPNGVISMSTTIENCVETSTNFAVINETPTSIEFLNLTRSSMQSKKDYVTTLIETVAKSFNANVEITPGYPAWEHNANSSLEKLSVEVYNKLFSKKPEVVVMHCGLESGILLSKLKQKAESISIGPNTFNVHSPDEYVEISSVGKMWDYLIEILKNL</sequence>
<gene>
    <name evidence="19" type="ORF">FYJ71_00710</name>
</gene>
<dbReference type="AlphaFoldDB" id="A0A6N7XDK6"/>
<dbReference type="Gene3D" id="3.40.630.10">
    <property type="entry name" value="Zn peptidases"/>
    <property type="match status" value="2"/>
</dbReference>
<dbReference type="GO" id="GO:0005829">
    <property type="term" value="C:cytosol"/>
    <property type="evidence" value="ECO:0007669"/>
    <property type="project" value="TreeGrafter"/>
</dbReference>
<dbReference type="Pfam" id="PF01546">
    <property type="entry name" value="Peptidase_M20"/>
    <property type="match status" value="1"/>
</dbReference>
<dbReference type="NCBIfam" id="TIGR01893">
    <property type="entry name" value="aa-his-dipept"/>
    <property type="match status" value="1"/>
</dbReference>
<dbReference type="PRINTS" id="PR00934">
    <property type="entry name" value="XHISDIPTASE"/>
</dbReference>
<comment type="caution">
    <text evidence="19">The sequence shown here is derived from an EMBL/GenBank/DDBJ whole genome shotgun (WGS) entry which is preliminary data.</text>
</comment>
<comment type="similarity">
    <text evidence="12">Belongs to the peptidase M20C family.</text>
</comment>
<evidence type="ECO:0000256" key="17">
    <source>
        <dbReference type="ARBA" id="ARBA00078074"/>
    </source>
</evidence>
<evidence type="ECO:0000256" key="2">
    <source>
        <dbReference type="ARBA" id="ARBA00001947"/>
    </source>
</evidence>
<dbReference type="FunFam" id="3.40.630.10:FF:000015">
    <property type="entry name" value="Aminoacyl-histidine dipeptidase PepD"/>
    <property type="match status" value="1"/>
</dbReference>
<dbReference type="Pfam" id="PF07687">
    <property type="entry name" value="M20_dimer"/>
    <property type="match status" value="1"/>
</dbReference>
<dbReference type="GO" id="GO:0070573">
    <property type="term" value="F:metallodipeptidase activity"/>
    <property type="evidence" value="ECO:0007669"/>
    <property type="project" value="TreeGrafter"/>
</dbReference>
<evidence type="ECO:0000256" key="5">
    <source>
        <dbReference type="ARBA" id="ARBA00022801"/>
    </source>
</evidence>
<dbReference type="EC" id="3.4.13.18" evidence="10"/>
<dbReference type="RefSeq" id="WP_154536938.1">
    <property type="nucleotide sequence ID" value="NZ_JAXFLG010000031.1"/>
</dbReference>
<evidence type="ECO:0000256" key="9">
    <source>
        <dbReference type="ARBA" id="ARBA00036421"/>
    </source>
</evidence>
<dbReference type="InterPro" id="IPR011650">
    <property type="entry name" value="Peptidase_M20_dimer"/>
</dbReference>
<name>A0A6N7XDK6_9FIRM</name>
<dbReference type="PIRSF" id="PIRSF016599">
    <property type="entry name" value="Xaa-His_dipept"/>
    <property type="match status" value="1"/>
</dbReference>
<organism evidence="19 20">
    <name type="scientific">Peptostreptococcus porci</name>
    <dbReference type="NCBI Taxonomy" id="2652282"/>
    <lineage>
        <taxon>Bacteria</taxon>
        <taxon>Bacillati</taxon>
        <taxon>Bacillota</taxon>
        <taxon>Clostridia</taxon>
        <taxon>Peptostreptococcales</taxon>
        <taxon>Peptostreptococcaceae</taxon>
        <taxon>Peptostreptococcus</taxon>
    </lineage>
</organism>
<evidence type="ECO:0000256" key="15">
    <source>
        <dbReference type="ARBA" id="ARBA00076004"/>
    </source>
</evidence>
<evidence type="ECO:0000256" key="8">
    <source>
        <dbReference type="ARBA" id="ARBA00023285"/>
    </source>
</evidence>
<keyword evidence="7" id="KW-0482">Metalloprotease</keyword>
<comment type="cofactor">
    <cofactor evidence="2">
        <name>Zn(2+)</name>
        <dbReference type="ChEBI" id="CHEBI:29105"/>
    </cofactor>
</comment>
<evidence type="ECO:0000256" key="14">
    <source>
        <dbReference type="ARBA" id="ARBA00075285"/>
    </source>
</evidence>
<dbReference type="PANTHER" id="PTHR43501:SF1">
    <property type="entry name" value="CYTOSOL NON-SPECIFIC DIPEPTIDASE"/>
    <property type="match status" value="1"/>
</dbReference>
<keyword evidence="8" id="KW-0170">Cobalt</keyword>
<keyword evidence="3" id="KW-0645">Protease</keyword>
<dbReference type="GO" id="GO:0006508">
    <property type="term" value="P:proteolysis"/>
    <property type="evidence" value="ECO:0007669"/>
    <property type="project" value="UniProtKB-KW"/>
</dbReference>
<keyword evidence="4" id="KW-0479">Metal-binding</keyword>
<dbReference type="InterPro" id="IPR002933">
    <property type="entry name" value="Peptidase_M20"/>
</dbReference>
<evidence type="ECO:0000256" key="16">
    <source>
        <dbReference type="ARBA" id="ARBA00077688"/>
    </source>
</evidence>
<protein>
    <recommendedName>
        <fullName evidence="13">Cytosol non-specific dipeptidase</fullName>
        <ecNumber evidence="10">3.4.13.18</ecNumber>
    </recommendedName>
    <alternativeName>
        <fullName evidence="16">Aminoacyl-histidine dipeptidase</fullName>
    </alternativeName>
    <alternativeName>
        <fullName evidence="15">Beta-alanyl-histidine dipeptidase</fullName>
    </alternativeName>
    <alternativeName>
        <fullName evidence="14">Carnosinase</fullName>
    </alternativeName>
    <alternativeName>
        <fullName evidence="11">Peptidase D</fullName>
    </alternativeName>
    <alternativeName>
        <fullName evidence="17">Xaa-His dipeptidase</fullName>
    </alternativeName>
</protein>
<feature type="domain" description="Peptidase M20 dimerisation" evidence="18">
    <location>
        <begin position="207"/>
        <end position="289"/>
    </location>
</feature>
<dbReference type="CDD" id="cd03890">
    <property type="entry name" value="M20_pepD"/>
    <property type="match status" value="1"/>
</dbReference>
<reference evidence="19 20" key="1">
    <citation type="submission" date="2019-08" db="EMBL/GenBank/DDBJ databases">
        <title>In-depth cultivation of the pig gut microbiome towards novel bacterial diversity and tailored functional studies.</title>
        <authorList>
            <person name="Wylensek D."/>
            <person name="Hitch T.C.A."/>
            <person name="Clavel T."/>
        </authorList>
    </citation>
    <scope>NUCLEOTIDE SEQUENCE [LARGE SCALE GENOMIC DNA]</scope>
    <source>
        <strain evidence="19 20">WCA-SAB-591-4A-A</strain>
    </source>
</reference>
<evidence type="ECO:0000256" key="6">
    <source>
        <dbReference type="ARBA" id="ARBA00022833"/>
    </source>
</evidence>
<evidence type="ECO:0000256" key="13">
    <source>
        <dbReference type="ARBA" id="ARBA00071271"/>
    </source>
</evidence>
<dbReference type="Proteomes" id="UP000440713">
    <property type="component" value="Unassembled WGS sequence"/>
</dbReference>
<keyword evidence="20" id="KW-1185">Reference proteome</keyword>